<proteinExistence type="predicted"/>
<accession>Z9JHB4</accession>
<organism evidence="1 2">
    <name type="scientific">Xylella taiwanensis</name>
    <dbReference type="NCBI Taxonomy" id="1444770"/>
    <lineage>
        <taxon>Bacteria</taxon>
        <taxon>Pseudomonadati</taxon>
        <taxon>Pseudomonadota</taxon>
        <taxon>Gammaproteobacteria</taxon>
        <taxon>Lysobacterales</taxon>
        <taxon>Lysobacteraceae</taxon>
        <taxon>Xylella</taxon>
    </lineage>
</organism>
<comment type="caution">
    <text evidence="1">The sequence shown here is derived from an EMBL/GenBank/DDBJ whole genome shotgun (WGS) entry which is preliminary data.</text>
</comment>
<gene>
    <name evidence="1" type="ORF">AF72_11100</name>
</gene>
<sequence length="78" mass="9098">MYKRLLREGVSDADCESKAVLTIRPTNTTAIFKISISPLFLMEILRGIRKHFEMLFIMRCSKVPEWRCKCLLSAVDLY</sequence>
<evidence type="ECO:0000313" key="1">
    <source>
        <dbReference type="EMBL" id="EWS77403.1"/>
    </source>
</evidence>
<dbReference type="EMBL" id="JDSQ01000021">
    <property type="protein sequence ID" value="EWS77403.1"/>
    <property type="molecule type" value="Genomic_DNA"/>
</dbReference>
<protein>
    <submittedName>
        <fullName evidence="1">Uncharacterized protein</fullName>
    </submittedName>
</protein>
<evidence type="ECO:0000313" key="2">
    <source>
        <dbReference type="Proteomes" id="UP000020406"/>
    </source>
</evidence>
<dbReference type="KEGG" id="xtw:AB672_00210"/>
<name>Z9JHB4_9GAMM</name>
<reference evidence="1 2" key="1">
    <citation type="journal article" date="2014" name="Genome Announc.">
        <title>Draft Genome Sequence of Xylella fastidiosa Pear Leaf Scorch Strain in Taiwan.</title>
        <authorList>
            <person name="Su C.C."/>
            <person name="Deng W.L."/>
            <person name="Jan F.J."/>
            <person name="Chang C.J."/>
            <person name="Huang H."/>
            <person name="Chen J."/>
        </authorList>
    </citation>
    <scope>NUCLEOTIDE SEQUENCE [LARGE SCALE GENOMIC DNA]</scope>
    <source>
        <strain evidence="1 2">PLS229</strain>
    </source>
</reference>
<dbReference type="Proteomes" id="UP000020406">
    <property type="component" value="Unassembled WGS sequence"/>
</dbReference>
<dbReference type="AlphaFoldDB" id="Z9JHB4"/>